<organism evidence="3 4">
    <name type="scientific">Candidatus Contendibacter odensensis</name>
    <dbReference type="NCBI Taxonomy" id="1400860"/>
    <lineage>
        <taxon>Bacteria</taxon>
        <taxon>Pseudomonadati</taxon>
        <taxon>Pseudomonadota</taxon>
        <taxon>Gammaproteobacteria</taxon>
        <taxon>Candidatus Competibacteraceae</taxon>
        <taxon>Candidatus Contendibacter</taxon>
    </lineage>
</organism>
<keyword evidence="1" id="KW-0472">Membrane</keyword>
<dbReference type="Gene3D" id="3.40.50.2000">
    <property type="entry name" value="Glycogen Phosphorylase B"/>
    <property type="match status" value="1"/>
</dbReference>
<dbReference type="Gene3D" id="3.90.550.10">
    <property type="entry name" value="Spore Coat Polysaccharide Biosynthesis Protein SpsA, Chain A"/>
    <property type="match status" value="1"/>
</dbReference>
<feature type="domain" description="Glycosyltransferase 2-like" evidence="2">
    <location>
        <begin position="183"/>
        <end position="304"/>
    </location>
</feature>
<sequence length="812" mass="93927">MTTTDHQKQTSCLSKLLSEEQNKNEYLFHSLSQTYARIYFFNQSFLGRLFIFIQHIYLLLTLRWNKKTDLMLLYESSLAFSKKYQTDFSEFSPPPTRIGLAKKILSYLIRHPYSSLRLISFYRIKKLLTMLRVGSTDSAVIAWINGRFPTDTNTSQTPIIFELNSLLDKKNIEFTSFKNIEVSIVIPVYNQYRMTISCLSALKEHTFGINYEIIIADDCSTDLTKNIAEKVNNILVIRNRENLGFLKNCNNAISQARGEYIIILNNDTNVQAGWLSPLLDVFKQDRRAGLVGAKLLFKKGSLQEAGGIIWKDGTGWNYGRGANPQSPEFNYLKEVDYISGACIVLKKTLWDSLNGFDERFCPAYYEDTDLAFRVRAAGYKVLYQPKSLIVHMEGITHGSNIETGIKKYQQINCQVFWSKWQKELNKNHFKHGDCVFKARDRSRNKTTVLIIDQYVPFYDKDAGSRSTFLYIKSMLNLGINVKFLGANFFPHEPYTEILQQMGVEVLYGEIYAKNWKKWLDDNTKYIDVIYLHRPHITEHFIDEIITLKKRPKLIYFGHDLHHVRIARRAILNNDTQLLEESDNWKQRELKIFKKVDKIYYPSQTEVDIIHKENPLLDVRAIPLYTINSPDPESYDHGSRSGLIFVGGFNHPPNLDAIEWFVHDILPIIHKHCEEAIFHIVGSNVPDKIKALENKLINVHGFLTDEALYQLYQSVRICVVPLRYGAGVKGKILEAIQQVLPLVTTSIGAEGLPDAQKIMQVKDTPEQFAKATINLYTQPALVTEHIKHYHSYVEKHFSQKQIEKIIKDDFICH</sequence>
<evidence type="ECO:0000313" key="4">
    <source>
        <dbReference type="Proteomes" id="UP000229278"/>
    </source>
</evidence>
<dbReference type="EMBL" id="PDTV01000007">
    <property type="protein sequence ID" value="PIE83163.1"/>
    <property type="molecule type" value="Genomic_DNA"/>
</dbReference>
<dbReference type="Proteomes" id="UP000229278">
    <property type="component" value="Unassembled WGS sequence"/>
</dbReference>
<keyword evidence="1" id="KW-0812">Transmembrane</keyword>
<dbReference type="Pfam" id="PF00535">
    <property type="entry name" value="Glycos_transf_2"/>
    <property type="match status" value="1"/>
</dbReference>
<dbReference type="SUPFAM" id="SSF53756">
    <property type="entry name" value="UDP-Glycosyltransferase/glycogen phosphorylase"/>
    <property type="match status" value="1"/>
</dbReference>
<evidence type="ECO:0000259" key="2">
    <source>
        <dbReference type="Pfam" id="PF00535"/>
    </source>
</evidence>
<accession>A0A2G6PF20</accession>
<dbReference type="Pfam" id="PF13692">
    <property type="entry name" value="Glyco_trans_1_4"/>
    <property type="match status" value="1"/>
</dbReference>
<proteinExistence type="predicted"/>
<dbReference type="SUPFAM" id="SSF53448">
    <property type="entry name" value="Nucleotide-diphospho-sugar transferases"/>
    <property type="match status" value="1"/>
</dbReference>
<keyword evidence="1" id="KW-1133">Transmembrane helix</keyword>
<reference evidence="3 4" key="1">
    <citation type="submission" date="2017-10" db="EMBL/GenBank/DDBJ databases">
        <title>Novel microbial diversity and functional potential in the marine mammal oral microbiome.</title>
        <authorList>
            <person name="Dudek N.K."/>
            <person name="Sun C.L."/>
            <person name="Burstein D."/>
            <person name="Kantor R.S."/>
            <person name="Aliaga Goltsman D.S."/>
            <person name="Bik E.M."/>
            <person name="Thomas B.C."/>
            <person name="Banfield J.F."/>
            <person name="Relman D.A."/>
        </authorList>
    </citation>
    <scope>NUCLEOTIDE SEQUENCE [LARGE SCALE GENOMIC DNA]</scope>
    <source>
        <strain evidence="3">DOLJORAL78_50_517</strain>
    </source>
</reference>
<dbReference type="CDD" id="cd04186">
    <property type="entry name" value="GT_2_like_c"/>
    <property type="match status" value="1"/>
</dbReference>
<dbReference type="InterPro" id="IPR001173">
    <property type="entry name" value="Glyco_trans_2-like"/>
</dbReference>
<protein>
    <recommendedName>
        <fullName evidence="2">Glycosyltransferase 2-like domain-containing protein</fullName>
    </recommendedName>
</protein>
<feature type="transmembrane region" description="Helical" evidence="1">
    <location>
        <begin position="45"/>
        <end position="64"/>
    </location>
</feature>
<dbReference type="CDD" id="cd03801">
    <property type="entry name" value="GT4_PimA-like"/>
    <property type="match status" value="1"/>
</dbReference>
<dbReference type="PANTHER" id="PTHR43179">
    <property type="entry name" value="RHAMNOSYLTRANSFERASE WBBL"/>
    <property type="match status" value="1"/>
</dbReference>
<comment type="caution">
    <text evidence="3">The sequence shown here is derived from an EMBL/GenBank/DDBJ whole genome shotgun (WGS) entry which is preliminary data.</text>
</comment>
<gene>
    <name evidence="3" type="ORF">CSA09_03615</name>
</gene>
<evidence type="ECO:0000313" key="3">
    <source>
        <dbReference type="EMBL" id="PIE83163.1"/>
    </source>
</evidence>
<name>A0A2G6PF20_9GAMM</name>
<dbReference type="InterPro" id="IPR029044">
    <property type="entry name" value="Nucleotide-diphossugar_trans"/>
</dbReference>
<dbReference type="PANTHER" id="PTHR43179:SF7">
    <property type="entry name" value="RHAMNOSYLTRANSFERASE WBBL"/>
    <property type="match status" value="1"/>
</dbReference>
<dbReference type="AlphaFoldDB" id="A0A2G6PF20"/>
<evidence type="ECO:0000256" key="1">
    <source>
        <dbReference type="SAM" id="Phobius"/>
    </source>
</evidence>